<evidence type="ECO:0000313" key="5">
    <source>
        <dbReference type="Proteomes" id="UP001589830"/>
    </source>
</evidence>
<feature type="transmembrane region" description="Helical" evidence="2">
    <location>
        <begin position="95"/>
        <end position="119"/>
    </location>
</feature>
<dbReference type="RefSeq" id="WP_014632344.1">
    <property type="nucleotide sequence ID" value="NZ_BMPJ01000012.1"/>
</dbReference>
<dbReference type="Proteomes" id="UP001589830">
    <property type="component" value="Unassembled WGS sequence"/>
</dbReference>
<protein>
    <submittedName>
        <fullName evidence="4">Helix-turn-helix transcriptional regulator</fullName>
    </submittedName>
</protein>
<reference evidence="4 5" key="1">
    <citation type="submission" date="2024-09" db="EMBL/GenBank/DDBJ databases">
        <authorList>
            <person name="Sun Q."/>
            <person name="Mori K."/>
        </authorList>
    </citation>
    <scope>NUCLEOTIDE SEQUENCE [LARGE SCALE GENOMIC DNA]</scope>
    <source>
        <strain evidence="4 5">NCAIM B.02340</strain>
    </source>
</reference>
<dbReference type="InterPro" id="IPR036390">
    <property type="entry name" value="WH_DNA-bd_sf"/>
</dbReference>
<comment type="caution">
    <text evidence="4">The sequence shown here is derived from an EMBL/GenBank/DDBJ whole genome shotgun (WGS) entry which is preliminary data.</text>
</comment>
<dbReference type="InterPro" id="IPR005471">
    <property type="entry name" value="Tscrpt_reg_IclR_N"/>
</dbReference>
<evidence type="ECO:0000256" key="1">
    <source>
        <dbReference type="SAM" id="MobiDB-lite"/>
    </source>
</evidence>
<sequence length="268" mass="28556">MLTVYAQAAIAAAAMPVVGFITGKVVGEAMAKFPLLAVVGVVVYAVALAASYAHLRHYYARFDGEGVRASPFIAFAVEVATFYLSFASVVLESRWALWGSLIGAGVVFWGNLTSMSLGLAERKRGVDARVNREAPEEPVLAETGALQKGGEAVDREEVVRVRAKKAVNGEEAGNARAPAAFPVGESPEVNGAVGPRREGKTENTLPVPLEEEELSLLEALEVPKGPSALARELGWPKSTVAKRLQRLVSRGLVEARDGVYRRTERASA</sequence>
<dbReference type="SUPFAM" id="SSF46785">
    <property type="entry name" value="Winged helix' DNA-binding domain"/>
    <property type="match status" value="1"/>
</dbReference>
<feature type="region of interest" description="Disordered" evidence="1">
    <location>
        <begin position="178"/>
        <end position="202"/>
    </location>
</feature>
<keyword evidence="2" id="KW-1133">Transmembrane helix</keyword>
<dbReference type="Gene3D" id="1.10.10.10">
    <property type="entry name" value="Winged helix-like DNA-binding domain superfamily/Winged helix DNA-binding domain"/>
    <property type="match status" value="1"/>
</dbReference>
<gene>
    <name evidence="4" type="ORF">ACFFFP_04995</name>
</gene>
<organism evidence="4 5">
    <name type="scientific">Thermus composti</name>
    <dbReference type="NCBI Taxonomy" id="532059"/>
    <lineage>
        <taxon>Bacteria</taxon>
        <taxon>Thermotogati</taxon>
        <taxon>Deinococcota</taxon>
        <taxon>Deinococci</taxon>
        <taxon>Thermales</taxon>
        <taxon>Thermaceae</taxon>
        <taxon>Thermus</taxon>
    </lineage>
</organism>
<keyword evidence="5" id="KW-1185">Reference proteome</keyword>
<dbReference type="InterPro" id="IPR036388">
    <property type="entry name" value="WH-like_DNA-bd_sf"/>
</dbReference>
<proteinExistence type="predicted"/>
<accession>A0ABV6Q0A1</accession>
<evidence type="ECO:0000256" key="2">
    <source>
        <dbReference type="SAM" id="Phobius"/>
    </source>
</evidence>
<evidence type="ECO:0000313" key="4">
    <source>
        <dbReference type="EMBL" id="MFC0595521.1"/>
    </source>
</evidence>
<evidence type="ECO:0000259" key="3">
    <source>
        <dbReference type="Pfam" id="PF09339"/>
    </source>
</evidence>
<feature type="domain" description="HTH iclR-type" evidence="3">
    <location>
        <begin position="217"/>
        <end position="255"/>
    </location>
</feature>
<dbReference type="Pfam" id="PF09339">
    <property type="entry name" value="HTH_IclR"/>
    <property type="match status" value="1"/>
</dbReference>
<feature type="transmembrane region" description="Helical" evidence="2">
    <location>
        <begin position="67"/>
        <end position="89"/>
    </location>
</feature>
<keyword evidence="2" id="KW-0472">Membrane</keyword>
<name>A0ABV6Q0A1_9DEIN</name>
<feature type="transmembrane region" description="Helical" evidence="2">
    <location>
        <begin position="35"/>
        <end position="55"/>
    </location>
</feature>
<keyword evidence="2" id="KW-0812">Transmembrane</keyword>
<dbReference type="EMBL" id="JBHLTW010000017">
    <property type="protein sequence ID" value="MFC0595521.1"/>
    <property type="molecule type" value="Genomic_DNA"/>
</dbReference>